<dbReference type="EMBL" id="CP020100">
    <property type="protein sequence ID" value="AQZ96542.1"/>
    <property type="molecule type" value="Genomic_DNA"/>
</dbReference>
<dbReference type="InterPro" id="IPR029492">
    <property type="entry name" value="DUF4435"/>
</dbReference>
<dbReference type="KEGG" id="ppha:BVH74_18090"/>
<feature type="domain" description="DUF4435" evidence="1">
    <location>
        <begin position="21"/>
        <end position="238"/>
    </location>
</feature>
<sequence length="281" mass="31570">MSSLDYSADAENVLNFFYRCDVVLYVEGDDDIPFWKVVFDELSDVSVEVLPMYGAPEVDRKINEILEADLKVLAARDSDFIRASGQNIQDPRILYTHGYSIENCLYNVESVAEISFVWCRAVRATQADCERWFEDVFRAVEQLVLYDCANHIYQRGVAVVPDNCTRFMVSEKSPDFDLQKLQAHLAKVGKLFSAEELAEAAKRIAESNVSTRNLIRGHFLESLVQKYVSKNTGASNAKKSVSFDALYASAVGCLKNSIRRRPESAFYQQAVNEAIGALADA</sequence>
<dbReference type="Pfam" id="PF14491">
    <property type="entry name" value="DUF4435"/>
    <property type="match status" value="1"/>
</dbReference>
<evidence type="ECO:0000313" key="3">
    <source>
        <dbReference type="Proteomes" id="UP000243488"/>
    </source>
</evidence>
<name>A0A1V0B9E7_9GAMM</name>
<reference evidence="2 3" key="1">
    <citation type="submission" date="2017-03" db="EMBL/GenBank/DDBJ databases">
        <title>Complete genome sequence of the novel DNRA strain Pseudomonas sp. S-6-2 isolated from Chinese polluted river sediment. Journal of Biotechnology.</title>
        <authorList>
            <person name="Li J."/>
            <person name="Xiang F."/>
            <person name="Wang L."/>
            <person name="Xi L."/>
            <person name="Liu J."/>
        </authorList>
    </citation>
    <scope>NUCLEOTIDE SEQUENCE [LARGE SCALE GENOMIC DNA]</scope>
    <source>
        <strain evidence="2 3">S-6-2</strain>
    </source>
</reference>
<evidence type="ECO:0000259" key="1">
    <source>
        <dbReference type="Pfam" id="PF14491"/>
    </source>
</evidence>
<keyword evidence="3" id="KW-1185">Reference proteome</keyword>
<accession>A0A1V0B9E7</accession>
<dbReference type="AlphaFoldDB" id="A0A1V0B9E7"/>
<protein>
    <recommendedName>
        <fullName evidence="1">DUF4435 domain-containing protein</fullName>
    </recommendedName>
</protein>
<organism evidence="2 3">
    <name type="scientific">Halopseudomonas phragmitis</name>
    <dbReference type="NCBI Taxonomy" id="1931241"/>
    <lineage>
        <taxon>Bacteria</taxon>
        <taxon>Pseudomonadati</taxon>
        <taxon>Pseudomonadota</taxon>
        <taxon>Gammaproteobacteria</taxon>
        <taxon>Pseudomonadales</taxon>
        <taxon>Pseudomonadaceae</taxon>
        <taxon>Halopseudomonas</taxon>
    </lineage>
</organism>
<gene>
    <name evidence="2" type="ORF">BVH74_18090</name>
</gene>
<proteinExistence type="predicted"/>
<dbReference type="Proteomes" id="UP000243488">
    <property type="component" value="Chromosome"/>
</dbReference>
<dbReference type="RefSeq" id="WP_080051450.1">
    <property type="nucleotide sequence ID" value="NZ_CP020100.1"/>
</dbReference>
<evidence type="ECO:0000313" key="2">
    <source>
        <dbReference type="EMBL" id="AQZ96542.1"/>
    </source>
</evidence>
<dbReference type="STRING" id="1931241.BVH74_18090"/>